<gene>
    <name evidence="1" type="ORF">BDQ12DRAFT_594722</name>
</gene>
<evidence type="ECO:0000313" key="1">
    <source>
        <dbReference type="EMBL" id="TFK44005.1"/>
    </source>
</evidence>
<evidence type="ECO:0000313" key="2">
    <source>
        <dbReference type="Proteomes" id="UP000308652"/>
    </source>
</evidence>
<protein>
    <submittedName>
        <fullName evidence="1">Uncharacterized protein</fullName>
    </submittedName>
</protein>
<proteinExistence type="predicted"/>
<keyword evidence="2" id="KW-1185">Reference proteome</keyword>
<organism evidence="1 2">
    <name type="scientific">Crucibulum laeve</name>
    <dbReference type="NCBI Taxonomy" id="68775"/>
    <lineage>
        <taxon>Eukaryota</taxon>
        <taxon>Fungi</taxon>
        <taxon>Dikarya</taxon>
        <taxon>Basidiomycota</taxon>
        <taxon>Agaricomycotina</taxon>
        <taxon>Agaricomycetes</taxon>
        <taxon>Agaricomycetidae</taxon>
        <taxon>Agaricales</taxon>
        <taxon>Agaricineae</taxon>
        <taxon>Nidulariaceae</taxon>
        <taxon>Crucibulum</taxon>
    </lineage>
</organism>
<dbReference type="OrthoDB" id="2449121at2759"/>
<sequence>ELCDYTFDALKNNILPALRSVPIATIWKWEHRMVRSINAYRVGLSAKGTQFEVKAFSSRKYTSRRRVPERLARQLGA</sequence>
<feature type="non-terminal residue" evidence="1">
    <location>
        <position position="1"/>
    </location>
</feature>
<dbReference type="EMBL" id="ML213590">
    <property type="protein sequence ID" value="TFK44005.1"/>
    <property type="molecule type" value="Genomic_DNA"/>
</dbReference>
<dbReference type="Proteomes" id="UP000308652">
    <property type="component" value="Unassembled WGS sequence"/>
</dbReference>
<accession>A0A5C3MH76</accession>
<dbReference type="AlphaFoldDB" id="A0A5C3MH76"/>
<reference evidence="1 2" key="1">
    <citation type="journal article" date="2019" name="Nat. Ecol. Evol.">
        <title>Megaphylogeny resolves global patterns of mushroom evolution.</title>
        <authorList>
            <person name="Varga T."/>
            <person name="Krizsan K."/>
            <person name="Foldi C."/>
            <person name="Dima B."/>
            <person name="Sanchez-Garcia M."/>
            <person name="Sanchez-Ramirez S."/>
            <person name="Szollosi G.J."/>
            <person name="Szarkandi J.G."/>
            <person name="Papp V."/>
            <person name="Albert L."/>
            <person name="Andreopoulos W."/>
            <person name="Angelini C."/>
            <person name="Antonin V."/>
            <person name="Barry K.W."/>
            <person name="Bougher N.L."/>
            <person name="Buchanan P."/>
            <person name="Buyck B."/>
            <person name="Bense V."/>
            <person name="Catcheside P."/>
            <person name="Chovatia M."/>
            <person name="Cooper J."/>
            <person name="Damon W."/>
            <person name="Desjardin D."/>
            <person name="Finy P."/>
            <person name="Geml J."/>
            <person name="Haridas S."/>
            <person name="Hughes K."/>
            <person name="Justo A."/>
            <person name="Karasinski D."/>
            <person name="Kautmanova I."/>
            <person name="Kiss B."/>
            <person name="Kocsube S."/>
            <person name="Kotiranta H."/>
            <person name="LaButti K.M."/>
            <person name="Lechner B.E."/>
            <person name="Liimatainen K."/>
            <person name="Lipzen A."/>
            <person name="Lukacs Z."/>
            <person name="Mihaltcheva S."/>
            <person name="Morgado L.N."/>
            <person name="Niskanen T."/>
            <person name="Noordeloos M.E."/>
            <person name="Ohm R.A."/>
            <person name="Ortiz-Santana B."/>
            <person name="Ovrebo C."/>
            <person name="Racz N."/>
            <person name="Riley R."/>
            <person name="Savchenko A."/>
            <person name="Shiryaev A."/>
            <person name="Soop K."/>
            <person name="Spirin V."/>
            <person name="Szebenyi C."/>
            <person name="Tomsovsky M."/>
            <person name="Tulloss R.E."/>
            <person name="Uehling J."/>
            <person name="Grigoriev I.V."/>
            <person name="Vagvolgyi C."/>
            <person name="Papp T."/>
            <person name="Martin F.M."/>
            <person name="Miettinen O."/>
            <person name="Hibbett D.S."/>
            <person name="Nagy L.G."/>
        </authorList>
    </citation>
    <scope>NUCLEOTIDE SEQUENCE [LARGE SCALE GENOMIC DNA]</scope>
    <source>
        <strain evidence="1 2">CBS 166.37</strain>
    </source>
</reference>
<name>A0A5C3MH76_9AGAR</name>